<keyword evidence="4" id="KW-1185">Reference proteome</keyword>
<dbReference type="Pfam" id="PF01702">
    <property type="entry name" value="TGT"/>
    <property type="match status" value="1"/>
</dbReference>
<dbReference type="GO" id="GO:0005829">
    <property type="term" value="C:cytosol"/>
    <property type="evidence" value="ECO:0007669"/>
    <property type="project" value="TreeGrafter"/>
</dbReference>
<keyword evidence="3" id="KW-0808">Transferase</keyword>
<dbReference type="Proteomes" id="UP000031668">
    <property type="component" value="Unassembled WGS sequence"/>
</dbReference>
<dbReference type="PANTHER" id="PTHR43530">
    <property type="entry name" value="QUEUINE TRNA-RIBOSYLTRANSFERASE CATALYTIC SUBUNIT 1"/>
    <property type="match status" value="1"/>
</dbReference>
<organism evidence="3 4">
    <name type="scientific">Thelohanellus kitauei</name>
    <name type="common">Myxosporean</name>
    <dbReference type="NCBI Taxonomy" id="669202"/>
    <lineage>
        <taxon>Eukaryota</taxon>
        <taxon>Metazoa</taxon>
        <taxon>Cnidaria</taxon>
        <taxon>Myxozoa</taxon>
        <taxon>Myxosporea</taxon>
        <taxon>Bivalvulida</taxon>
        <taxon>Platysporina</taxon>
        <taxon>Myxobolidae</taxon>
        <taxon>Thelohanellus</taxon>
    </lineage>
</organism>
<feature type="domain" description="tRNA-guanine(15) transglycosylase-like" evidence="2">
    <location>
        <begin position="19"/>
        <end position="161"/>
    </location>
</feature>
<sequence>MPPNEWVSEFEIVQNCKKSKARAGILKLSHGKVDTPVFMPVGTYGTIKGLLPEDLIAMDYQIILGNTYHLGKKSTLDVISKCGGLHKFMNWNRNILTDSGGFQIVSLSDLVTITENGSEEIMLTPEESIGIQMKLGSDIMMQLDDVVPSTTTGDRVNEAMLR</sequence>
<keyword evidence="1" id="KW-0862">Zinc</keyword>
<dbReference type="Gene3D" id="3.20.20.105">
    <property type="entry name" value="Queuine tRNA-ribosyltransferase-like"/>
    <property type="match status" value="1"/>
</dbReference>
<dbReference type="AlphaFoldDB" id="A0A0C2MTC0"/>
<protein>
    <submittedName>
        <fullName evidence="3">Putative queuine tRNA-ribosyltransferase</fullName>
    </submittedName>
</protein>
<proteinExistence type="predicted"/>
<dbReference type="OrthoDB" id="10249838at2759"/>
<dbReference type="OMA" id="ACYRTIR"/>
<accession>A0A0C2MTC0</accession>
<reference evidence="3 4" key="1">
    <citation type="journal article" date="2014" name="Genome Biol. Evol.">
        <title>The genome of the myxosporean Thelohanellus kitauei shows adaptations to nutrient acquisition within its fish host.</title>
        <authorList>
            <person name="Yang Y."/>
            <person name="Xiong J."/>
            <person name="Zhou Z."/>
            <person name="Huo F."/>
            <person name="Miao W."/>
            <person name="Ran C."/>
            <person name="Liu Y."/>
            <person name="Zhang J."/>
            <person name="Feng J."/>
            <person name="Wang M."/>
            <person name="Wang M."/>
            <person name="Wang L."/>
            <person name="Yao B."/>
        </authorList>
    </citation>
    <scope>NUCLEOTIDE SEQUENCE [LARGE SCALE GENOMIC DNA]</scope>
    <source>
        <strain evidence="3">Wuqing</strain>
    </source>
</reference>
<evidence type="ECO:0000259" key="2">
    <source>
        <dbReference type="Pfam" id="PF01702"/>
    </source>
</evidence>
<dbReference type="InterPro" id="IPR002616">
    <property type="entry name" value="tRNA_ribo_trans-like"/>
</dbReference>
<dbReference type="EMBL" id="JWZT01002035">
    <property type="protein sequence ID" value="KII70551.1"/>
    <property type="molecule type" value="Genomic_DNA"/>
</dbReference>
<dbReference type="NCBIfam" id="TIGR00449">
    <property type="entry name" value="tgt_general"/>
    <property type="match status" value="1"/>
</dbReference>
<gene>
    <name evidence="3" type="ORF">RF11_13136</name>
</gene>
<evidence type="ECO:0000256" key="1">
    <source>
        <dbReference type="ARBA" id="ARBA00022833"/>
    </source>
</evidence>
<evidence type="ECO:0000313" key="4">
    <source>
        <dbReference type="Proteomes" id="UP000031668"/>
    </source>
</evidence>
<dbReference type="PANTHER" id="PTHR43530:SF1">
    <property type="entry name" value="QUEUINE TRNA-RIBOSYLTRANSFERASE CATALYTIC SUBUNIT 1"/>
    <property type="match status" value="1"/>
</dbReference>
<dbReference type="GO" id="GO:0006400">
    <property type="term" value="P:tRNA modification"/>
    <property type="evidence" value="ECO:0007669"/>
    <property type="project" value="InterPro"/>
</dbReference>
<comment type="caution">
    <text evidence="3">The sequence shown here is derived from an EMBL/GenBank/DDBJ whole genome shotgun (WGS) entry which is preliminary data.</text>
</comment>
<dbReference type="InterPro" id="IPR036511">
    <property type="entry name" value="TGT-like_sf"/>
</dbReference>
<dbReference type="GO" id="GO:0008479">
    <property type="term" value="F:tRNA-guanosine(34) queuine transglycosylase activity"/>
    <property type="evidence" value="ECO:0007669"/>
    <property type="project" value="TreeGrafter"/>
</dbReference>
<evidence type="ECO:0000313" key="3">
    <source>
        <dbReference type="EMBL" id="KII70551.1"/>
    </source>
</evidence>
<name>A0A0C2MTC0_THEKT</name>
<dbReference type="SUPFAM" id="SSF51713">
    <property type="entry name" value="tRNA-guanine transglycosylase"/>
    <property type="match status" value="1"/>
</dbReference>